<dbReference type="Pfam" id="PF13830">
    <property type="entry name" value="DUF4192"/>
    <property type="match status" value="1"/>
</dbReference>
<accession>A0ABP9KEC1</accession>
<organism evidence="1 2">
    <name type="scientific">Nocardia callitridis</name>
    <dbReference type="NCBI Taxonomy" id="648753"/>
    <lineage>
        <taxon>Bacteria</taxon>
        <taxon>Bacillati</taxon>
        <taxon>Actinomycetota</taxon>
        <taxon>Actinomycetes</taxon>
        <taxon>Mycobacteriales</taxon>
        <taxon>Nocardiaceae</taxon>
        <taxon>Nocardia</taxon>
    </lineage>
</organism>
<proteinExistence type="predicted"/>
<protein>
    <submittedName>
        <fullName evidence="1">DUF4192 domain-containing protein</fullName>
    </submittedName>
</protein>
<dbReference type="Proteomes" id="UP001500603">
    <property type="component" value="Unassembled WGS sequence"/>
</dbReference>
<sequence length="344" mass="36225">MVLVLRRAQQNEAARVDAVVRFDLDGEGGQRIRAGTLASHVIRICAQADAAEVLMVVVDDRADGSDLAGRATRDGAAGTRGADRRFAALVAAVARRVGAHDVELGGAWAVGAIAPQQRWWSLSDANQGGTLPDPATSVVTLSHVLDGRLIRASRADLAAMVACDDELAATMPPRLDRAFAASKQRYTEAARQGNPDNHSRQALEHLLWQIANVESGVELMPVEIAEIAVALRDRSIRDAAFGLAIGDHAVAAEQLWVVLTRALPGADRAEAATLLAYSAYVRGDGSLAGIALEAALTAMATHSIAVLLDTSLRLGMRPDQIRRLALSGRRIADALGVDLGPVAG</sequence>
<reference evidence="2" key="1">
    <citation type="journal article" date="2019" name="Int. J. Syst. Evol. Microbiol.">
        <title>The Global Catalogue of Microorganisms (GCM) 10K type strain sequencing project: providing services to taxonomists for standard genome sequencing and annotation.</title>
        <authorList>
            <consortium name="The Broad Institute Genomics Platform"/>
            <consortium name="The Broad Institute Genome Sequencing Center for Infectious Disease"/>
            <person name="Wu L."/>
            <person name="Ma J."/>
        </authorList>
    </citation>
    <scope>NUCLEOTIDE SEQUENCE [LARGE SCALE GENOMIC DNA]</scope>
    <source>
        <strain evidence="2">JCM 18298</strain>
    </source>
</reference>
<evidence type="ECO:0000313" key="2">
    <source>
        <dbReference type="Proteomes" id="UP001500603"/>
    </source>
</evidence>
<keyword evidence="2" id="KW-1185">Reference proteome</keyword>
<evidence type="ECO:0000313" key="1">
    <source>
        <dbReference type="EMBL" id="GAA5055548.1"/>
    </source>
</evidence>
<dbReference type="EMBL" id="BAABJM010000002">
    <property type="protein sequence ID" value="GAA5055548.1"/>
    <property type="molecule type" value="Genomic_DNA"/>
</dbReference>
<name>A0ABP9KEC1_9NOCA</name>
<dbReference type="InterPro" id="IPR025447">
    <property type="entry name" value="DUF4192"/>
</dbReference>
<comment type="caution">
    <text evidence="1">The sequence shown here is derived from an EMBL/GenBank/DDBJ whole genome shotgun (WGS) entry which is preliminary data.</text>
</comment>
<gene>
    <name evidence="1" type="ORF">GCM10023318_31820</name>
</gene>